<dbReference type="AlphaFoldDB" id="A0A2I0R6Y2"/>
<name>A0A2I0R6Y2_9FLAO</name>
<dbReference type="OrthoDB" id="9814383at2"/>
<comment type="caution">
    <text evidence="2">The sequence shown here is derived from an EMBL/GenBank/DDBJ whole genome shotgun (WGS) entry which is preliminary data.</text>
</comment>
<keyword evidence="2" id="KW-0645">Protease</keyword>
<keyword evidence="2" id="KW-0378">Hydrolase</keyword>
<feature type="domain" description="Peptidase M1 membrane alanine aminopeptidase" evidence="1">
    <location>
        <begin position="369"/>
        <end position="528"/>
    </location>
</feature>
<evidence type="ECO:0000259" key="1">
    <source>
        <dbReference type="Pfam" id="PF01433"/>
    </source>
</evidence>
<dbReference type="CDD" id="cd09604">
    <property type="entry name" value="M1_APN_like"/>
    <property type="match status" value="1"/>
</dbReference>
<evidence type="ECO:0000313" key="2">
    <source>
        <dbReference type="EMBL" id="PKR82335.1"/>
    </source>
</evidence>
<organism evidence="2 3">
    <name type="scientific">Brumimicrobium salinarum</name>
    <dbReference type="NCBI Taxonomy" id="2058658"/>
    <lineage>
        <taxon>Bacteria</taxon>
        <taxon>Pseudomonadati</taxon>
        <taxon>Bacteroidota</taxon>
        <taxon>Flavobacteriia</taxon>
        <taxon>Flavobacteriales</taxon>
        <taxon>Crocinitomicaceae</taxon>
        <taxon>Brumimicrobium</taxon>
    </lineage>
</organism>
<accession>A0A2I0R6Y2</accession>
<reference evidence="2 3" key="1">
    <citation type="submission" date="2017-12" db="EMBL/GenBank/DDBJ databases">
        <title>The draft genome sequence of Brumimicrobium saltpan LHR20.</title>
        <authorList>
            <person name="Do Z.-J."/>
            <person name="Luo H.-R."/>
        </authorList>
    </citation>
    <scope>NUCLEOTIDE SEQUENCE [LARGE SCALE GENOMIC DNA]</scope>
    <source>
        <strain evidence="2 3">LHR20</strain>
    </source>
</reference>
<evidence type="ECO:0000313" key="3">
    <source>
        <dbReference type="Proteomes" id="UP000236654"/>
    </source>
</evidence>
<dbReference type="EMBL" id="PJNI01000001">
    <property type="protein sequence ID" value="PKR82335.1"/>
    <property type="molecule type" value="Genomic_DNA"/>
</dbReference>
<dbReference type="Proteomes" id="UP000236654">
    <property type="component" value="Unassembled WGS sequence"/>
</dbReference>
<proteinExistence type="predicted"/>
<dbReference type="Gene3D" id="1.10.390.10">
    <property type="entry name" value="Neutral Protease Domain 2"/>
    <property type="match status" value="1"/>
</dbReference>
<protein>
    <submittedName>
        <fullName evidence="2">Aminopeptidase</fullName>
    </submittedName>
</protein>
<sequence length="625" mass="72342">MKEITFLIACVFLTELTFSQNLYQPRSVKQAYENGTRAMDGKPGENYWQNRGVYDMHITIDPPNRTIKGKQTISYTNSSPDTLKELRFKLILNHHKPAAPRLRTVTDDYLTSGMHINSYTENGVQAEWNSENDGINKKIRLQEPLAPNSTIELGFDWHFDVSKQSGREGAIDSTTFFLAYFYPRVAVYDDYEGWDRMPYAGSQEFYNNFNDYTFQVTVPKDYIVWATGDLLNPREVLTSKYADLLEKSMVSDEVIRIVDQEDVKKGGITQQKESNTWKWKTDNINDISIATSNHYNWDAGSVVVDNKTGRRASFQSAYDESSKDFKKMVEYGKNTLKWFSNNTPGVPYPYSKMTVVRGFANMEYPMMANDSSNDDEKFTRFVMQHEVAHTYFPFYMGINETRFAFMDEGWATTFEYLIGIEDLGYEKATANFKQFRVERWSNNNSLELDLPIITPSNIMSGLGAGTNSYGKAALAYLALRDYLGEEKFLSALHGFMDRWNGKHPIPWDMFYSFNDITRENLNWFWYNWFFSNNYMDVALKEVEVDGKKVTLQIENIGGMAVPFDVKVKLKNGKTKTFHQTPAVWKEDLTQTTIKLENLKNIVEIKIEGGIWMDADPENNNWKKKD</sequence>
<keyword evidence="3" id="KW-1185">Reference proteome</keyword>
<dbReference type="Pfam" id="PF01433">
    <property type="entry name" value="Peptidase_M1"/>
    <property type="match status" value="1"/>
</dbReference>
<dbReference type="GO" id="GO:0008270">
    <property type="term" value="F:zinc ion binding"/>
    <property type="evidence" value="ECO:0007669"/>
    <property type="project" value="InterPro"/>
</dbReference>
<dbReference type="GO" id="GO:0008237">
    <property type="term" value="F:metallopeptidase activity"/>
    <property type="evidence" value="ECO:0007669"/>
    <property type="project" value="InterPro"/>
</dbReference>
<dbReference type="InterPro" id="IPR014782">
    <property type="entry name" value="Peptidase_M1_dom"/>
</dbReference>
<keyword evidence="2" id="KW-0031">Aminopeptidase</keyword>
<dbReference type="GO" id="GO:0004177">
    <property type="term" value="F:aminopeptidase activity"/>
    <property type="evidence" value="ECO:0007669"/>
    <property type="project" value="UniProtKB-KW"/>
</dbReference>
<gene>
    <name evidence="2" type="ORF">CW751_02060</name>
</gene>
<dbReference type="SUPFAM" id="SSF55486">
    <property type="entry name" value="Metalloproteases ('zincins'), catalytic domain"/>
    <property type="match status" value="1"/>
</dbReference>
<dbReference type="InterPro" id="IPR027268">
    <property type="entry name" value="Peptidase_M4/M1_CTD_sf"/>
</dbReference>